<keyword evidence="2" id="KW-1185">Reference proteome</keyword>
<dbReference type="Proteomes" id="UP000480854">
    <property type="component" value="Unassembled WGS sequence"/>
</dbReference>
<evidence type="ECO:0000313" key="1">
    <source>
        <dbReference type="EMBL" id="KAA0678093.1"/>
    </source>
</evidence>
<accession>A0A9W7KR44</accession>
<evidence type="ECO:0000313" key="2">
    <source>
        <dbReference type="Proteomes" id="UP000480854"/>
    </source>
</evidence>
<gene>
    <name evidence="1" type="ORF">DS843_21155</name>
</gene>
<protein>
    <submittedName>
        <fullName evidence="1">Uncharacterized protein</fullName>
    </submittedName>
</protein>
<dbReference type="RefSeq" id="WP_149470824.1">
    <property type="nucleotide sequence ID" value="NZ_QOKW01000019.1"/>
</dbReference>
<reference evidence="1 2" key="1">
    <citation type="submission" date="2018-07" db="EMBL/GenBank/DDBJ databases">
        <title>Genome sequence of Azospirillum sp. ATCC 49961.</title>
        <authorList>
            <person name="Sant'Anna F.H."/>
            <person name="Baldani J.I."/>
            <person name="Zilli J.E."/>
            <person name="Reis V.M."/>
            <person name="Hartmann A."/>
            <person name="Cruz L."/>
            <person name="de Souza E.M."/>
            <person name="de Oliveira Pedrosa F."/>
            <person name="Passaglia L.M.P."/>
        </authorList>
    </citation>
    <scope>NUCLEOTIDE SEQUENCE [LARGE SCALE GENOMIC DNA]</scope>
    <source>
        <strain evidence="1 2">ATCC 49961</strain>
    </source>
</reference>
<proteinExistence type="predicted"/>
<comment type="caution">
    <text evidence="1">The sequence shown here is derived from an EMBL/GenBank/DDBJ whole genome shotgun (WGS) entry which is preliminary data.</text>
</comment>
<dbReference type="OrthoDB" id="72471at2"/>
<organism evidence="1 2">
    <name type="scientific">Roseomonas genomospecies 6</name>
    <dbReference type="NCBI Taxonomy" id="214106"/>
    <lineage>
        <taxon>Bacteria</taxon>
        <taxon>Pseudomonadati</taxon>
        <taxon>Pseudomonadota</taxon>
        <taxon>Alphaproteobacteria</taxon>
        <taxon>Acetobacterales</taxon>
        <taxon>Roseomonadaceae</taxon>
        <taxon>Roseomonas</taxon>
    </lineage>
</organism>
<name>A0A9W7KR44_9PROT</name>
<dbReference type="AlphaFoldDB" id="A0A9W7KR44"/>
<dbReference type="EMBL" id="QOKW01000019">
    <property type="protein sequence ID" value="KAA0678093.1"/>
    <property type="molecule type" value="Genomic_DNA"/>
</dbReference>
<sequence>MADFYLRKGDPLDPVYEVDMEAGTWRLVASRIGVVAGVGGAMADGGARFRSADFERVYPKAESDNVVTYTTTAPTDANKAKLGCDYAGHEFGASYPDSMCIEGFLWDADSDDGDGMLTSGGDIPCPQCNHARWLEHIRDEVIEAGYEAAYDGKTADDCPFPAKARFAQDGEIFKAWWLQGHREHAAENASEPA</sequence>